<evidence type="ECO:0000313" key="1">
    <source>
        <dbReference type="EMBL" id="OBB89331.1"/>
    </source>
</evidence>
<dbReference type="RefSeq" id="WP_064877075.1">
    <property type="nucleotide sequence ID" value="NZ_LZSX01000002.1"/>
</dbReference>
<dbReference type="OrthoDB" id="4539871at2"/>
<dbReference type="Pfam" id="PF07366">
    <property type="entry name" value="SnoaL"/>
    <property type="match status" value="1"/>
</dbReference>
<dbReference type="Gene3D" id="3.10.450.50">
    <property type="match status" value="1"/>
</dbReference>
<dbReference type="AlphaFoldDB" id="A0A1A0W1N4"/>
<evidence type="ECO:0008006" key="3">
    <source>
        <dbReference type="Google" id="ProtNLM"/>
    </source>
</evidence>
<protein>
    <recommendedName>
        <fullName evidence="3">Ester cyclase</fullName>
    </recommendedName>
</protein>
<dbReference type="PANTHER" id="PTHR38436">
    <property type="entry name" value="POLYKETIDE CYCLASE SNOAL-LIKE DOMAIN"/>
    <property type="match status" value="1"/>
</dbReference>
<dbReference type="SUPFAM" id="SSF54427">
    <property type="entry name" value="NTF2-like"/>
    <property type="match status" value="1"/>
</dbReference>
<name>A0A1A0W1N4_9MYCO</name>
<gene>
    <name evidence="1" type="ORF">A5760_01980</name>
</gene>
<organism evidence="1 2">
    <name type="scientific">Mycobacterium colombiense</name>
    <dbReference type="NCBI Taxonomy" id="339268"/>
    <lineage>
        <taxon>Bacteria</taxon>
        <taxon>Bacillati</taxon>
        <taxon>Actinomycetota</taxon>
        <taxon>Actinomycetes</taxon>
        <taxon>Mycobacteriales</taxon>
        <taxon>Mycobacteriaceae</taxon>
        <taxon>Mycobacterium</taxon>
        <taxon>Mycobacterium avium complex (MAC)</taxon>
    </lineage>
</organism>
<dbReference type="GO" id="GO:0030638">
    <property type="term" value="P:polyketide metabolic process"/>
    <property type="evidence" value="ECO:0007669"/>
    <property type="project" value="InterPro"/>
</dbReference>
<dbReference type="InterPro" id="IPR032710">
    <property type="entry name" value="NTF2-like_dom_sf"/>
</dbReference>
<dbReference type="InterPro" id="IPR009959">
    <property type="entry name" value="Cyclase_SnoaL-like"/>
</dbReference>
<evidence type="ECO:0000313" key="2">
    <source>
        <dbReference type="Proteomes" id="UP000091914"/>
    </source>
</evidence>
<accession>A0A1A0W1N4</accession>
<dbReference type="EMBL" id="LZSX01000002">
    <property type="protein sequence ID" value="OBB89331.1"/>
    <property type="molecule type" value="Genomic_DNA"/>
</dbReference>
<dbReference type="Proteomes" id="UP000091914">
    <property type="component" value="Unassembled WGS sequence"/>
</dbReference>
<sequence length="145" mass="15977">MTVVDSTTSIRQRREAIVNQHVEAENRHDVEAAIATFHHPRYELNGVPSEGKAAVGELLQGLMHSMSDFHAKTVRLRHMDDGVLVEGFIIGTHDGEWAGIPPSGNRLNFPLVGIFEFDGDRLLCEKVSFDMATVLTQMGVLPAIS</sequence>
<comment type="caution">
    <text evidence="1">The sequence shown here is derived from an EMBL/GenBank/DDBJ whole genome shotgun (WGS) entry which is preliminary data.</text>
</comment>
<reference evidence="1 2" key="1">
    <citation type="submission" date="2016-06" db="EMBL/GenBank/DDBJ databases">
        <authorList>
            <person name="Kjaerup R.B."/>
            <person name="Dalgaard T.S."/>
            <person name="Juul-Madsen H.R."/>
        </authorList>
    </citation>
    <scope>NUCLEOTIDE SEQUENCE [LARGE SCALE GENOMIC DNA]</scope>
    <source>
        <strain evidence="1 2">852002-51834_SCH5396731</strain>
    </source>
</reference>
<proteinExistence type="predicted"/>
<dbReference type="PANTHER" id="PTHR38436:SF1">
    <property type="entry name" value="ESTER CYCLASE"/>
    <property type="match status" value="1"/>
</dbReference>